<organism evidence="2 3">
    <name type="scientific">Uliginosibacterium aquaticum</name>
    <dbReference type="NCBI Taxonomy" id="2731212"/>
    <lineage>
        <taxon>Bacteria</taxon>
        <taxon>Pseudomonadati</taxon>
        <taxon>Pseudomonadota</taxon>
        <taxon>Betaproteobacteria</taxon>
        <taxon>Rhodocyclales</taxon>
        <taxon>Zoogloeaceae</taxon>
        <taxon>Uliginosibacterium</taxon>
    </lineage>
</organism>
<evidence type="ECO:0000313" key="2">
    <source>
        <dbReference type="EMBL" id="NSL55597.1"/>
    </source>
</evidence>
<keyword evidence="1" id="KW-0732">Signal</keyword>
<accession>A0ABX2IH32</accession>
<feature type="chain" id="PRO_5047544533" description="Lipoprotein" evidence="1">
    <location>
        <begin position="30"/>
        <end position="142"/>
    </location>
</feature>
<dbReference type="PROSITE" id="PS51257">
    <property type="entry name" value="PROKAR_LIPOPROTEIN"/>
    <property type="match status" value="1"/>
</dbReference>
<dbReference type="Proteomes" id="UP000778523">
    <property type="component" value="Unassembled WGS sequence"/>
</dbReference>
<dbReference type="RefSeq" id="WP_170021962.1">
    <property type="nucleotide sequence ID" value="NZ_JABCSC020000002.1"/>
</dbReference>
<reference evidence="2 3" key="1">
    <citation type="submission" date="2020-06" db="EMBL/GenBank/DDBJ databases">
        <title>Draft genome of Uliginosibacterium sp. IMCC34675.</title>
        <authorList>
            <person name="Song J."/>
        </authorList>
    </citation>
    <scope>NUCLEOTIDE SEQUENCE [LARGE SCALE GENOMIC DNA]</scope>
    <source>
        <strain evidence="2 3">IMCC34675</strain>
    </source>
</reference>
<dbReference type="PANTHER" id="PTHR39335">
    <property type="entry name" value="BLL4220 PROTEIN"/>
    <property type="match status" value="1"/>
</dbReference>
<sequence length="142" mass="14706">MKHPLSLVVASLSLALLSACSSAPSSSFVAPTVVKDGALVSTGGEVLYTYKKDANADKSACVRDCLKVFGPLYPGPDDVAGGDYKIIEREDGSTQWSYKGKPLYVCTGAKAPAGAPASMVKMADKAAENCKKAGADFELAKP</sequence>
<dbReference type="PANTHER" id="PTHR39335:SF1">
    <property type="entry name" value="BLL4220 PROTEIN"/>
    <property type="match status" value="1"/>
</dbReference>
<protein>
    <recommendedName>
        <fullName evidence="4">Lipoprotein</fullName>
    </recommendedName>
</protein>
<keyword evidence="3" id="KW-1185">Reference proteome</keyword>
<dbReference type="EMBL" id="JABCSC020000002">
    <property type="protein sequence ID" value="NSL55597.1"/>
    <property type="molecule type" value="Genomic_DNA"/>
</dbReference>
<name>A0ABX2IH32_9RHOO</name>
<dbReference type="Pfam" id="PF03640">
    <property type="entry name" value="Lipoprotein_15"/>
    <property type="match status" value="1"/>
</dbReference>
<proteinExistence type="predicted"/>
<dbReference type="InterPro" id="IPR005297">
    <property type="entry name" value="Lipoprotein_repeat"/>
</dbReference>
<gene>
    <name evidence="2" type="ORF">HJ583_011220</name>
</gene>
<comment type="caution">
    <text evidence="2">The sequence shown here is derived from an EMBL/GenBank/DDBJ whole genome shotgun (WGS) entry which is preliminary data.</text>
</comment>
<evidence type="ECO:0000256" key="1">
    <source>
        <dbReference type="SAM" id="SignalP"/>
    </source>
</evidence>
<evidence type="ECO:0000313" key="3">
    <source>
        <dbReference type="Proteomes" id="UP000778523"/>
    </source>
</evidence>
<evidence type="ECO:0008006" key="4">
    <source>
        <dbReference type="Google" id="ProtNLM"/>
    </source>
</evidence>
<feature type="signal peptide" evidence="1">
    <location>
        <begin position="1"/>
        <end position="29"/>
    </location>
</feature>